<evidence type="ECO:0000256" key="1">
    <source>
        <dbReference type="SAM" id="Phobius"/>
    </source>
</evidence>
<accession>A0A0R0G188</accession>
<dbReference type="Proteomes" id="UP000008827">
    <property type="component" value="Chromosome 15"/>
</dbReference>
<dbReference type="EnsemblPlants" id="KRH12125">
    <property type="protein sequence ID" value="KRH12125"/>
    <property type="gene ID" value="GLYMA_15G153800"/>
</dbReference>
<gene>
    <name evidence="2" type="ORF">GLYMA_15G153800</name>
</gene>
<sequence>MCYEDTEFRTKWEAVRFFSIGRNQKPEPLNNMQPGPPQLFPTGHRRHFRAFFFSTSMLTTAFSTPKTHVCSGCEMRYPNFCKNLTVKYLSCLCYILVITYLACN</sequence>
<feature type="transmembrane region" description="Helical" evidence="1">
    <location>
        <begin position="84"/>
        <end position="102"/>
    </location>
</feature>
<name>A0A0R0G188_SOYBN</name>
<protein>
    <submittedName>
        <fullName evidence="2 3">Uncharacterized protein</fullName>
    </submittedName>
</protein>
<keyword evidence="1" id="KW-0812">Transmembrane</keyword>
<dbReference type="InParanoid" id="A0A0R0G188"/>
<organism evidence="2">
    <name type="scientific">Glycine max</name>
    <name type="common">Soybean</name>
    <name type="synonym">Glycine hispida</name>
    <dbReference type="NCBI Taxonomy" id="3847"/>
    <lineage>
        <taxon>Eukaryota</taxon>
        <taxon>Viridiplantae</taxon>
        <taxon>Streptophyta</taxon>
        <taxon>Embryophyta</taxon>
        <taxon>Tracheophyta</taxon>
        <taxon>Spermatophyta</taxon>
        <taxon>Magnoliopsida</taxon>
        <taxon>eudicotyledons</taxon>
        <taxon>Gunneridae</taxon>
        <taxon>Pentapetalae</taxon>
        <taxon>rosids</taxon>
        <taxon>fabids</taxon>
        <taxon>Fabales</taxon>
        <taxon>Fabaceae</taxon>
        <taxon>Papilionoideae</taxon>
        <taxon>50 kb inversion clade</taxon>
        <taxon>NPAAA clade</taxon>
        <taxon>indigoferoid/millettioid clade</taxon>
        <taxon>Phaseoleae</taxon>
        <taxon>Glycine</taxon>
        <taxon>Glycine subgen. Soja</taxon>
    </lineage>
</organism>
<evidence type="ECO:0000313" key="2">
    <source>
        <dbReference type="EMBL" id="KRH12125.1"/>
    </source>
</evidence>
<keyword evidence="1" id="KW-1133">Transmembrane helix</keyword>
<reference evidence="3" key="2">
    <citation type="submission" date="2018-02" db="UniProtKB">
        <authorList>
            <consortium name="EnsemblPlants"/>
        </authorList>
    </citation>
    <scope>IDENTIFICATION</scope>
    <source>
        <strain evidence="3">Williams 82</strain>
    </source>
</reference>
<dbReference type="AlphaFoldDB" id="A0A0R0G188"/>
<reference evidence="2 3" key="1">
    <citation type="journal article" date="2010" name="Nature">
        <title>Genome sequence of the palaeopolyploid soybean.</title>
        <authorList>
            <person name="Schmutz J."/>
            <person name="Cannon S.B."/>
            <person name="Schlueter J."/>
            <person name="Ma J."/>
            <person name="Mitros T."/>
            <person name="Nelson W."/>
            <person name="Hyten D.L."/>
            <person name="Song Q."/>
            <person name="Thelen J.J."/>
            <person name="Cheng J."/>
            <person name="Xu D."/>
            <person name="Hellsten U."/>
            <person name="May G.D."/>
            <person name="Yu Y."/>
            <person name="Sakurai T."/>
            <person name="Umezawa T."/>
            <person name="Bhattacharyya M.K."/>
            <person name="Sandhu D."/>
            <person name="Valliyodan B."/>
            <person name="Lindquist E."/>
            <person name="Peto M."/>
            <person name="Grant D."/>
            <person name="Shu S."/>
            <person name="Goodstein D."/>
            <person name="Barry K."/>
            <person name="Futrell-Griggs M."/>
            <person name="Abernathy B."/>
            <person name="Du J."/>
            <person name="Tian Z."/>
            <person name="Zhu L."/>
            <person name="Gill N."/>
            <person name="Joshi T."/>
            <person name="Libault M."/>
            <person name="Sethuraman A."/>
            <person name="Zhang X.-C."/>
            <person name="Shinozaki K."/>
            <person name="Nguyen H.T."/>
            <person name="Wing R.A."/>
            <person name="Cregan P."/>
            <person name="Specht J."/>
            <person name="Grimwood J."/>
            <person name="Rokhsar D."/>
            <person name="Stacey G."/>
            <person name="Shoemaker R.C."/>
            <person name="Jackson S.A."/>
        </authorList>
    </citation>
    <scope>NUCLEOTIDE SEQUENCE [LARGE SCALE GENOMIC DNA]</scope>
    <source>
        <strain evidence="3">cv. Williams 82</strain>
        <tissue evidence="2">Callus</tissue>
    </source>
</reference>
<evidence type="ECO:0000313" key="3">
    <source>
        <dbReference type="EnsemblPlants" id="KRH12125"/>
    </source>
</evidence>
<dbReference type="Gramene" id="KRH12125">
    <property type="protein sequence ID" value="KRH12125"/>
    <property type="gene ID" value="GLYMA_15G153800"/>
</dbReference>
<keyword evidence="4" id="KW-1185">Reference proteome</keyword>
<keyword evidence="1" id="KW-0472">Membrane</keyword>
<reference evidence="2" key="3">
    <citation type="submission" date="2018-07" db="EMBL/GenBank/DDBJ databases">
        <title>WGS assembly of Glycine max.</title>
        <authorList>
            <person name="Schmutz J."/>
            <person name="Cannon S."/>
            <person name="Schlueter J."/>
            <person name="Ma J."/>
            <person name="Mitros T."/>
            <person name="Nelson W."/>
            <person name="Hyten D."/>
            <person name="Song Q."/>
            <person name="Thelen J."/>
            <person name="Cheng J."/>
            <person name="Xu D."/>
            <person name="Hellsten U."/>
            <person name="May G."/>
            <person name="Yu Y."/>
            <person name="Sakurai T."/>
            <person name="Umezawa T."/>
            <person name="Bhattacharyya M."/>
            <person name="Sandhu D."/>
            <person name="Valliyodan B."/>
            <person name="Lindquist E."/>
            <person name="Peto M."/>
            <person name="Grant D."/>
            <person name="Shu S."/>
            <person name="Goodstein D."/>
            <person name="Barry K."/>
            <person name="Futrell-Griggs M."/>
            <person name="Abernathy B."/>
            <person name="Du J."/>
            <person name="Tian Z."/>
            <person name="Zhu L."/>
            <person name="Gill N."/>
            <person name="Joshi T."/>
            <person name="Libault M."/>
            <person name="Sethuraman A."/>
            <person name="Zhang X."/>
            <person name="Shinozaki K."/>
            <person name="Nguyen H."/>
            <person name="Wing R."/>
            <person name="Cregan P."/>
            <person name="Specht J."/>
            <person name="Grimwood J."/>
            <person name="Rokhsar D."/>
            <person name="Stacey G."/>
            <person name="Shoemaker R."/>
            <person name="Jackson S."/>
        </authorList>
    </citation>
    <scope>NUCLEOTIDE SEQUENCE</scope>
    <source>
        <tissue evidence="2">Callus</tissue>
    </source>
</reference>
<dbReference type="EMBL" id="CM000848">
    <property type="protein sequence ID" value="KRH12125.1"/>
    <property type="molecule type" value="Genomic_DNA"/>
</dbReference>
<evidence type="ECO:0000313" key="4">
    <source>
        <dbReference type="Proteomes" id="UP000008827"/>
    </source>
</evidence>
<proteinExistence type="predicted"/>